<reference evidence="2 3" key="1">
    <citation type="journal article" date="2018" name="Biotechnol. Biofuels">
        <title>Integrative visual omics of the white-rot fungus Polyporus brumalis exposes the biotechnological potential of its oxidative enzymes for delignifying raw plant biomass.</title>
        <authorList>
            <person name="Miyauchi S."/>
            <person name="Rancon A."/>
            <person name="Drula E."/>
            <person name="Hage H."/>
            <person name="Chaduli D."/>
            <person name="Favel A."/>
            <person name="Grisel S."/>
            <person name="Henrissat B."/>
            <person name="Herpoel-Gimbert I."/>
            <person name="Ruiz-Duenas F.J."/>
            <person name="Chevret D."/>
            <person name="Hainaut M."/>
            <person name="Lin J."/>
            <person name="Wang M."/>
            <person name="Pangilinan J."/>
            <person name="Lipzen A."/>
            <person name="Lesage-Meessen L."/>
            <person name="Navarro D."/>
            <person name="Riley R."/>
            <person name="Grigoriev I.V."/>
            <person name="Zhou S."/>
            <person name="Raouche S."/>
            <person name="Rosso M.N."/>
        </authorList>
    </citation>
    <scope>NUCLEOTIDE SEQUENCE [LARGE SCALE GENOMIC DNA]</scope>
    <source>
        <strain evidence="2 3">BRFM 1820</strain>
    </source>
</reference>
<dbReference type="Proteomes" id="UP000256964">
    <property type="component" value="Unassembled WGS sequence"/>
</dbReference>
<gene>
    <name evidence="2" type="ORF">OH76DRAFT_1489026</name>
</gene>
<feature type="region of interest" description="Disordered" evidence="1">
    <location>
        <begin position="61"/>
        <end position="110"/>
    </location>
</feature>
<evidence type="ECO:0000313" key="3">
    <source>
        <dbReference type="Proteomes" id="UP000256964"/>
    </source>
</evidence>
<feature type="compositionally biased region" description="Pro residues" evidence="1">
    <location>
        <begin position="68"/>
        <end position="81"/>
    </location>
</feature>
<name>A0A371CP30_9APHY</name>
<sequence>MPKRKSGAYQSIKNLDNSARKKPRISDTSLEKELLPLTITAQQIIEQQACTFASIIQPTWSGHNSISGPPPHNAEKPPLPSGPEASCPEAAAPLPPLAPATPRPPRSNQELEPTLTKITHPPSIKDAQSAHADLSALLHPCRHNGKPGHMPFTAGDDCLYLRMTQMRMHLWLYVRPERGLPWMEAASQTSSAFEGSPALARRLRG</sequence>
<feature type="region of interest" description="Disordered" evidence="1">
    <location>
        <begin position="1"/>
        <end position="30"/>
    </location>
</feature>
<feature type="compositionally biased region" description="Pro residues" evidence="1">
    <location>
        <begin position="93"/>
        <end position="105"/>
    </location>
</feature>
<feature type="compositionally biased region" description="Low complexity" evidence="1">
    <location>
        <begin position="82"/>
        <end position="92"/>
    </location>
</feature>
<protein>
    <submittedName>
        <fullName evidence="2">Uncharacterized protein</fullName>
    </submittedName>
</protein>
<dbReference type="EMBL" id="KZ857495">
    <property type="protein sequence ID" value="RDX42044.1"/>
    <property type="molecule type" value="Genomic_DNA"/>
</dbReference>
<proteinExistence type="predicted"/>
<feature type="compositionally biased region" description="Polar residues" evidence="1">
    <location>
        <begin position="8"/>
        <end position="17"/>
    </location>
</feature>
<keyword evidence="3" id="KW-1185">Reference proteome</keyword>
<evidence type="ECO:0000313" key="2">
    <source>
        <dbReference type="EMBL" id="RDX42044.1"/>
    </source>
</evidence>
<dbReference type="AlphaFoldDB" id="A0A371CP30"/>
<organism evidence="2 3">
    <name type="scientific">Lentinus brumalis</name>
    <dbReference type="NCBI Taxonomy" id="2498619"/>
    <lineage>
        <taxon>Eukaryota</taxon>
        <taxon>Fungi</taxon>
        <taxon>Dikarya</taxon>
        <taxon>Basidiomycota</taxon>
        <taxon>Agaricomycotina</taxon>
        <taxon>Agaricomycetes</taxon>
        <taxon>Polyporales</taxon>
        <taxon>Polyporaceae</taxon>
        <taxon>Lentinus</taxon>
    </lineage>
</organism>
<evidence type="ECO:0000256" key="1">
    <source>
        <dbReference type="SAM" id="MobiDB-lite"/>
    </source>
</evidence>
<accession>A0A371CP30</accession>